<evidence type="ECO:0000259" key="19">
    <source>
        <dbReference type="PROSITE" id="PS51036"/>
    </source>
</evidence>
<dbReference type="GO" id="GO:0005829">
    <property type="term" value="C:cytosol"/>
    <property type="evidence" value="ECO:0007669"/>
    <property type="project" value="TreeGrafter"/>
</dbReference>
<keyword evidence="4" id="KW-0813">Transport</keyword>
<evidence type="ECO:0000256" key="5">
    <source>
        <dbReference type="ARBA" id="ARBA00022490"/>
    </source>
</evidence>
<evidence type="ECO:0000256" key="14">
    <source>
        <dbReference type="ARBA" id="ARBA00022927"/>
    </source>
</evidence>
<evidence type="ECO:0000256" key="6">
    <source>
        <dbReference type="ARBA" id="ARBA00022553"/>
    </source>
</evidence>
<keyword evidence="10" id="KW-0863">Zinc-finger</keyword>
<protein>
    <recommendedName>
        <fullName evidence="16">Rab5 GDP/GTP exchange factor</fullName>
    </recommendedName>
    <alternativeName>
        <fullName evidence="17">Rabex-5</fullName>
    </alternativeName>
</protein>
<dbReference type="Pfam" id="PF18151">
    <property type="entry name" value="DUF5601"/>
    <property type="match status" value="1"/>
</dbReference>
<keyword evidence="14" id="KW-0653">Protein transport</keyword>
<keyword evidence="6" id="KW-0597">Phosphoprotein</keyword>
<evidence type="ECO:0000313" key="21">
    <source>
        <dbReference type="EMBL" id="DBA34275.1"/>
    </source>
</evidence>
<dbReference type="GO" id="GO:0031267">
    <property type="term" value="F:small GTPase binding"/>
    <property type="evidence" value="ECO:0007669"/>
    <property type="project" value="TreeGrafter"/>
</dbReference>
<evidence type="ECO:0000256" key="16">
    <source>
        <dbReference type="ARBA" id="ARBA00070149"/>
    </source>
</evidence>
<keyword evidence="13" id="KW-0832">Ubl conjugation</keyword>
<comment type="subcellular location">
    <subcellularLocation>
        <location evidence="3">Cytoplasm</location>
    </subcellularLocation>
    <subcellularLocation>
        <location evidence="2">Early endosome</location>
    </subcellularLocation>
    <subcellularLocation>
        <location evidence="1">Recycling endosome</location>
    </subcellularLocation>
</comment>
<evidence type="ECO:0000256" key="7">
    <source>
        <dbReference type="ARBA" id="ARBA00022583"/>
    </source>
</evidence>
<dbReference type="Proteomes" id="UP001181693">
    <property type="component" value="Unassembled WGS sequence"/>
</dbReference>
<dbReference type="PROSITE" id="PS51036">
    <property type="entry name" value="ZF_A20"/>
    <property type="match status" value="1"/>
</dbReference>
<dbReference type="Gene3D" id="1.10.246.120">
    <property type="match status" value="1"/>
</dbReference>
<dbReference type="SUPFAM" id="SSF109993">
    <property type="entry name" value="VPS9 domain"/>
    <property type="match status" value="1"/>
</dbReference>
<keyword evidence="7" id="KW-0254">Endocytosis</keyword>
<dbReference type="GO" id="GO:0006897">
    <property type="term" value="P:endocytosis"/>
    <property type="evidence" value="ECO:0007669"/>
    <property type="project" value="UniProtKB-KW"/>
</dbReference>
<dbReference type="InterPro" id="IPR003123">
    <property type="entry name" value="VPS9"/>
</dbReference>
<dbReference type="SUPFAM" id="SSF57716">
    <property type="entry name" value="Glucocorticoid receptor-like (DNA-binding domain)"/>
    <property type="match status" value="1"/>
</dbReference>
<evidence type="ECO:0000313" key="22">
    <source>
        <dbReference type="Proteomes" id="UP001181693"/>
    </source>
</evidence>
<comment type="caution">
    <text evidence="21">The sequence shown here is derived from an EMBL/GenBank/DDBJ whole genome shotgun (WGS) entry which is preliminary data.</text>
</comment>
<evidence type="ECO:0000256" key="18">
    <source>
        <dbReference type="SAM" id="MobiDB-lite"/>
    </source>
</evidence>
<gene>
    <name evidence="21" type="ORF">GDO54_001853</name>
</gene>
<organism evidence="21 22">
    <name type="scientific">Pyxicephalus adspersus</name>
    <name type="common">African bullfrog</name>
    <dbReference type="NCBI Taxonomy" id="30357"/>
    <lineage>
        <taxon>Eukaryota</taxon>
        <taxon>Metazoa</taxon>
        <taxon>Chordata</taxon>
        <taxon>Craniata</taxon>
        <taxon>Vertebrata</taxon>
        <taxon>Euteleostomi</taxon>
        <taxon>Amphibia</taxon>
        <taxon>Batrachia</taxon>
        <taxon>Anura</taxon>
        <taxon>Neobatrachia</taxon>
        <taxon>Ranoidea</taxon>
        <taxon>Pyxicephalidae</taxon>
        <taxon>Pyxicephalinae</taxon>
        <taxon>Pyxicephalus</taxon>
    </lineage>
</organism>
<evidence type="ECO:0000259" key="20">
    <source>
        <dbReference type="PROSITE" id="PS51205"/>
    </source>
</evidence>
<dbReference type="PANTHER" id="PTHR23101">
    <property type="entry name" value="RAB GDP/GTP EXCHANGE FACTOR"/>
    <property type="match status" value="1"/>
</dbReference>
<dbReference type="InterPro" id="IPR041545">
    <property type="entry name" value="DUF5601"/>
</dbReference>
<evidence type="ECO:0000256" key="2">
    <source>
        <dbReference type="ARBA" id="ARBA00004412"/>
    </source>
</evidence>
<dbReference type="GO" id="GO:0005769">
    <property type="term" value="C:early endosome"/>
    <property type="evidence" value="ECO:0007669"/>
    <property type="project" value="UniProtKB-SubCell"/>
</dbReference>
<sequence>MSLKSERRAIHVDQSELLCKKGCGYYGNPAWQGFCSKCWREEYQKARQKQIQEDWELAERLQREENEAYASSQGAQGGQPSLGFAKFEEKKSNEKTRKVTTVKKFFTASSKSMQKKDMKEPKAPSPSLTRQYSIETDRVSKDFIEFLKTYQKAGQDMYKQCKLFLEAVQHKKESNIEELSEFTQDFYQNTADKLQMYWKVPPNKVEEAMDQIEKFIMTRLYKHVFCPETTDDEKKDLTVQKRIRALHWVTPQMLCVPVNEDIPEVSDMVVKAITDIIEMDSKRIPRDKLACITGCSKQIFNAIRITKNEPASADDFLPTLIYIVLKANPPRLQSNIQYITRFCNPSRLMTGEDGYYFTNLCCAIAFIEKLDGQSLNLSEEEFNRYMSGQASPKRHDSDIWDTDTCPGVKQMHRNLDLLSQLSERQERIVTEAKKLEKDLIDWTEDVTREVQDIVEKYPLNIKSSSQALASIDSENVEDDRLPPPLQPQVYAG</sequence>
<evidence type="ECO:0000256" key="4">
    <source>
        <dbReference type="ARBA" id="ARBA00022448"/>
    </source>
</evidence>
<evidence type="ECO:0000256" key="15">
    <source>
        <dbReference type="ARBA" id="ARBA00022990"/>
    </source>
</evidence>
<evidence type="ECO:0000256" key="11">
    <source>
        <dbReference type="ARBA" id="ARBA00022786"/>
    </source>
</evidence>
<keyword evidence="5" id="KW-0963">Cytoplasm</keyword>
<dbReference type="GO" id="GO:0015031">
    <property type="term" value="P:protein transport"/>
    <property type="evidence" value="ECO:0007669"/>
    <property type="project" value="UniProtKB-KW"/>
</dbReference>
<evidence type="ECO:0000256" key="1">
    <source>
        <dbReference type="ARBA" id="ARBA00004172"/>
    </source>
</evidence>
<dbReference type="GO" id="GO:0003677">
    <property type="term" value="F:DNA binding"/>
    <property type="evidence" value="ECO:0007669"/>
    <property type="project" value="InterPro"/>
</dbReference>
<dbReference type="EMBL" id="DYDO01000001">
    <property type="protein sequence ID" value="DBA34275.1"/>
    <property type="molecule type" value="Genomic_DNA"/>
</dbReference>
<evidence type="ECO:0000256" key="9">
    <source>
        <dbReference type="ARBA" id="ARBA00022753"/>
    </source>
</evidence>
<evidence type="ECO:0000256" key="12">
    <source>
        <dbReference type="ARBA" id="ARBA00022833"/>
    </source>
</evidence>
<dbReference type="Pfam" id="PF01754">
    <property type="entry name" value="zf-A20"/>
    <property type="match status" value="1"/>
</dbReference>
<keyword evidence="11" id="KW-0833">Ubl conjugation pathway</keyword>
<keyword evidence="9" id="KW-0967">Endosome</keyword>
<evidence type="ECO:0000256" key="17">
    <source>
        <dbReference type="ARBA" id="ARBA00077011"/>
    </source>
</evidence>
<dbReference type="InterPro" id="IPR045046">
    <property type="entry name" value="Vps9-like"/>
</dbReference>
<dbReference type="Pfam" id="PF02204">
    <property type="entry name" value="VPS9"/>
    <property type="match status" value="1"/>
</dbReference>
<keyword evidence="15" id="KW-0007">Acetylation</keyword>
<dbReference type="Gene3D" id="1.20.5.4770">
    <property type="match status" value="1"/>
</dbReference>
<dbReference type="PROSITE" id="PS51205">
    <property type="entry name" value="VPS9"/>
    <property type="match status" value="1"/>
</dbReference>
<evidence type="ECO:0000256" key="10">
    <source>
        <dbReference type="ARBA" id="ARBA00022771"/>
    </source>
</evidence>
<keyword evidence="22" id="KW-1185">Reference proteome</keyword>
<dbReference type="FunFam" id="1.20.1050.80:FF:000003">
    <property type="entry name" value="rab5 GDP/GTP exchange factor isoform X2"/>
    <property type="match status" value="1"/>
</dbReference>
<dbReference type="Gene3D" id="1.20.1050.80">
    <property type="entry name" value="VPS9 domain"/>
    <property type="match status" value="1"/>
</dbReference>
<proteinExistence type="predicted"/>
<feature type="domain" description="VPS9" evidence="20">
    <location>
        <begin position="233"/>
        <end position="376"/>
    </location>
</feature>
<dbReference type="InterPro" id="IPR002653">
    <property type="entry name" value="Znf_A20"/>
</dbReference>
<keyword evidence="12" id="KW-0862">Zinc</keyword>
<dbReference type="GO" id="GO:0005085">
    <property type="term" value="F:guanyl-nucleotide exchange factor activity"/>
    <property type="evidence" value="ECO:0007669"/>
    <property type="project" value="InterPro"/>
</dbReference>
<dbReference type="AlphaFoldDB" id="A0AAV3BAH4"/>
<dbReference type="SMART" id="SM00167">
    <property type="entry name" value="VPS9"/>
    <property type="match status" value="1"/>
</dbReference>
<evidence type="ECO:0000256" key="13">
    <source>
        <dbReference type="ARBA" id="ARBA00022843"/>
    </source>
</evidence>
<evidence type="ECO:0000256" key="3">
    <source>
        <dbReference type="ARBA" id="ARBA00004496"/>
    </source>
</evidence>
<dbReference type="GO" id="GO:0008270">
    <property type="term" value="F:zinc ion binding"/>
    <property type="evidence" value="ECO:0007669"/>
    <property type="project" value="UniProtKB-KW"/>
</dbReference>
<reference evidence="21" key="1">
    <citation type="thesis" date="2020" institute="ProQuest LLC" country="789 East Eisenhower Parkway, Ann Arbor, MI, USA">
        <title>Comparative Genomics and Chromosome Evolution.</title>
        <authorList>
            <person name="Mudd A.B."/>
        </authorList>
    </citation>
    <scope>NUCLEOTIDE SEQUENCE</scope>
    <source>
        <strain evidence="21">1538</strain>
        <tissue evidence="21">Blood</tissue>
    </source>
</reference>
<keyword evidence="8" id="KW-0479">Metal-binding</keyword>
<feature type="region of interest" description="Disordered" evidence="18">
    <location>
        <begin position="473"/>
        <end position="492"/>
    </location>
</feature>
<feature type="domain" description="A20-type" evidence="19">
    <location>
        <begin position="13"/>
        <end position="47"/>
    </location>
</feature>
<dbReference type="InterPro" id="IPR037191">
    <property type="entry name" value="VPS9_dom_sf"/>
</dbReference>
<dbReference type="FunFam" id="1.20.5.4770:FF:000002">
    <property type="entry name" value="rab5 GDP/GTP exchange factor isoform X1"/>
    <property type="match status" value="1"/>
</dbReference>
<dbReference type="PANTHER" id="PTHR23101:SF126">
    <property type="entry name" value="RAB5 GDP_GTP EXCHANGE FACTOR"/>
    <property type="match status" value="1"/>
</dbReference>
<name>A0AAV3BAH4_PYXAD</name>
<dbReference type="GO" id="GO:0030139">
    <property type="term" value="C:endocytic vesicle"/>
    <property type="evidence" value="ECO:0007669"/>
    <property type="project" value="TreeGrafter"/>
</dbReference>
<evidence type="ECO:0000256" key="8">
    <source>
        <dbReference type="ARBA" id="ARBA00022723"/>
    </source>
</evidence>
<dbReference type="SMART" id="SM00259">
    <property type="entry name" value="ZnF_A20"/>
    <property type="match status" value="1"/>
</dbReference>
<accession>A0AAV3BAH4</accession>
<dbReference type="GO" id="GO:0055037">
    <property type="term" value="C:recycling endosome"/>
    <property type="evidence" value="ECO:0007669"/>
    <property type="project" value="UniProtKB-SubCell"/>
</dbReference>